<organism evidence="1 2">
    <name type="scientific">Candidatus Falkowbacteria bacterium CG11_big_fil_rev_8_21_14_0_20_39_10</name>
    <dbReference type="NCBI Taxonomy" id="1974570"/>
    <lineage>
        <taxon>Bacteria</taxon>
        <taxon>Candidatus Falkowiibacteriota</taxon>
    </lineage>
</organism>
<dbReference type="EMBL" id="PCWW01000047">
    <property type="protein sequence ID" value="PIR13280.1"/>
    <property type="molecule type" value="Genomic_DNA"/>
</dbReference>
<gene>
    <name evidence="1" type="ORF">COV49_02810</name>
</gene>
<dbReference type="AlphaFoldDB" id="A0A2M6K8X3"/>
<sequence>MKKKFRKRPKKRQAVKVQLETRRIITNDISLFYELAKKGQAVTFTTPLLPGNLNLMAFAAMEGP</sequence>
<accession>A0A2M6K8X3</accession>
<name>A0A2M6K8X3_9BACT</name>
<evidence type="ECO:0000313" key="1">
    <source>
        <dbReference type="EMBL" id="PIR13280.1"/>
    </source>
</evidence>
<reference evidence="1 2" key="1">
    <citation type="submission" date="2017-09" db="EMBL/GenBank/DDBJ databases">
        <title>Depth-based differentiation of microbial function through sediment-hosted aquifers and enrichment of novel symbionts in the deep terrestrial subsurface.</title>
        <authorList>
            <person name="Probst A.J."/>
            <person name="Ladd B."/>
            <person name="Jarett J.K."/>
            <person name="Geller-Mcgrath D.E."/>
            <person name="Sieber C.M."/>
            <person name="Emerson J.B."/>
            <person name="Anantharaman K."/>
            <person name="Thomas B.C."/>
            <person name="Malmstrom R."/>
            <person name="Stieglmeier M."/>
            <person name="Klingl A."/>
            <person name="Woyke T."/>
            <person name="Ryan C.M."/>
            <person name="Banfield J.F."/>
        </authorList>
    </citation>
    <scope>NUCLEOTIDE SEQUENCE [LARGE SCALE GENOMIC DNA]</scope>
    <source>
        <strain evidence="1">CG11_big_fil_rev_8_21_14_0_20_39_10</strain>
    </source>
</reference>
<comment type="caution">
    <text evidence="1">The sequence shown here is derived from an EMBL/GenBank/DDBJ whole genome shotgun (WGS) entry which is preliminary data.</text>
</comment>
<dbReference type="Proteomes" id="UP000230869">
    <property type="component" value="Unassembled WGS sequence"/>
</dbReference>
<protein>
    <submittedName>
        <fullName evidence="1">Uncharacterized protein</fullName>
    </submittedName>
</protein>
<proteinExistence type="predicted"/>
<evidence type="ECO:0000313" key="2">
    <source>
        <dbReference type="Proteomes" id="UP000230869"/>
    </source>
</evidence>